<protein>
    <submittedName>
        <fullName evidence="2">Uncharacterized protein</fullName>
    </submittedName>
</protein>
<dbReference type="GeneID" id="5039978"/>
<reference evidence="2 3" key="1">
    <citation type="journal article" date="2006" name="Nature">
        <title>Global trends of whole-genome duplications revealed by the ciliate Paramecium tetraurelia.</title>
        <authorList>
            <consortium name="Genoscope"/>
            <person name="Aury J.-M."/>
            <person name="Jaillon O."/>
            <person name="Duret L."/>
            <person name="Noel B."/>
            <person name="Jubin C."/>
            <person name="Porcel B.M."/>
            <person name="Segurens B."/>
            <person name="Daubin V."/>
            <person name="Anthouard V."/>
            <person name="Aiach N."/>
            <person name="Arnaiz O."/>
            <person name="Billaut A."/>
            <person name="Beisson J."/>
            <person name="Blanc I."/>
            <person name="Bouhouche K."/>
            <person name="Camara F."/>
            <person name="Duharcourt S."/>
            <person name="Guigo R."/>
            <person name="Gogendeau D."/>
            <person name="Katinka M."/>
            <person name="Keller A.-M."/>
            <person name="Kissmehl R."/>
            <person name="Klotz C."/>
            <person name="Koll F."/>
            <person name="Le Moue A."/>
            <person name="Lepere C."/>
            <person name="Malinsky S."/>
            <person name="Nowacki M."/>
            <person name="Nowak J.K."/>
            <person name="Plattner H."/>
            <person name="Poulain J."/>
            <person name="Ruiz F."/>
            <person name="Serrano V."/>
            <person name="Zagulski M."/>
            <person name="Dessen P."/>
            <person name="Betermier M."/>
            <person name="Weissenbach J."/>
            <person name="Scarpelli C."/>
            <person name="Schachter V."/>
            <person name="Sperling L."/>
            <person name="Meyer E."/>
            <person name="Cohen J."/>
            <person name="Wincker P."/>
        </authorList>
    </citation>
    <scope>NUCLEOTIDE SEQUENCE [LARGE SCALE GENOMIC DNA]</scope>
    <source>
        <strain evidence="2 3">Stock d4-2</strain>
    </source>
</reference>
<feature type="compositionally biased region" description="Basic and acidic residues" evidence="1">
    <location>
        <begin position="40"/>
        <end position="55"/>
    </location>
</feature>
<dbReference type="InterPro" id="IPR011024">
    <property type="entry name" value="G_crystallin-like"/>
</dbReference>
<accession>A0DUS9</accession>
<keyword evidence="3" id="KW-1185">Reference proteome</keyword>
<dbReference type="EMBL" id="CT868595">
    <property type="protein sequence ID" value="CAK86796.1"/>
    <property type="molecule type" value="Genomic_DNA"/>
</dbReference>
<evidence type="ECO:0000313" key="2">
    <source>
        <dbReference type="EMBL" id="CAK86796.1"/>
    </source>
</evidence>
<dbReference type="OrthoDB" id="312880at2759"/>
<gene>
    <name evidence="2" type="ORF">GSPATT00039784001</name>
</gene>
<dbReference type="Proteomes" id="UP000000600">
    <property type="component" value="Unassembled WGS sequence"/>
</dbReference>
<proteinExistence type="predicted"/>
<dbReference type="KEGG" id="ptm:GSPATT00039784001"/>
<feature type="compositionally biased region" description="Basic and acidic residues" evidence="1">
    <location>
        <begin position="10"/>
        <end position="31"/>
    </location>
</feature>
<dbReference type="SUPFAM" id="SSF49695">
    <property type="entry name" value="gamma-Crystallin-like"/>
    <property type="match status" value="1"/>
</dbReference>
<dbReference type="RefSeq" id="XP_001454193.1">
    <property type="nucleotide sequence ID" value="XM_001454156.2"/>
</dbReference>
<dbReference type="AlphaFoldDB" id="A0DUS9"/>
<evidence type="ECO:0000256" key="1">
    <source>
        <dbReference type="SAM" id="MobiDB-lite"/>
    </source>
</evidence>
<dbReference type="InParanoid" id="A0DUS9"/>
<name>A0DUS9_PARTE</name>
<organism evidence="2 3">
    <name type="scientific">Paramecium tetraurelia</name>
    <dbReference type="NCBI Taxonomy" id="5888"/>
    <lineage>
        <taxon>Eukaryota</taxon>
        <taxon>Sar</taxon>
        <taxon>Alveolata</taxon>
        <taxon>Ciliophora</taxon>
        <taxon>Intramacronucleata</taxon>
        <taxon>Oligohymenophorea</taxon>
        <taxon>Peniculida</taxon>
        <taxon>Parameciidae</taxon>
        <taxon>Paramecium</taxon>
    </lineage>
</organism>
<dbReference type="Gene3D" id="2.60.20.10">
    <property type="entry name" value="Crystallins"/>
    <property type="match status" value="1"/>
</dbReference>
<evidence type="ECO:0000313" key="3">
    <source>
        <dbReference type="Proteomes" id="UP000000600"/>
    </source>
</evidence>
<dbReference type="HOGENOM" id="CLU_1708973_0_0_1"/>
<sequence>DDTQGTEGTTDQHEHENEVTEGKTDDAKETEETTDGQADDQSKTQHEKENHKQEPEEPCVILYSECHFTGDELKLCGAHPVIPNDMKNFKVKSIKVPEGVQVTFFNKPNFDDEKLHAKNEMECLETPLRLNLLELMNNLRMSKHININSISVTN</sequence>
<feature type="region of interest" description="Disordered" evidence="1">
    <location>
        <begin position="1"/>
        <end position="58"/>
    </location>
</feature>
<feature type="non-terminal residue" evidence="2">
    <location>
        <position position="1"/>
    </location>
</feature>